<feature type="active site" description="Nucleophile" evidence="4">
    <location>
        <position position="410"/>
    </location>
</feature>
<dbReference type="InterPro" id="IPR030390">
    <property type="entry name" value="MeTrfase_TrmA_AS"/>
</dbReference>
<dbReference type="RefSeq" id="WP_132027941.1">
    <property type="nucleotide sequence ID" value="NZ_CP068564.1"/>
</dbReference>
<feature type="active site" evidence="5">
    <location>
        <position position="410"/>
    </location>
</feature>
<dbReference type="Pfam" id="PF01938">
    <property type="entry name" value="TRAM"/>
    <property type="match status" value="1"/>
</dbReference>
<dbReference type="GO" id="GO:0070475">
    <property type="term" value="P:rRNA base methylation"/>
    <property type="evidence" value="ECO:0007669"/>
    <property type="project" value="TreeGrafter"/>
</dbReference>
<dbReference type="CDD" id="cd02440">
    <property type="entry name" value="AdoMet_MTases"/>
    <property type="match status" value="1"/>
</dbReference>
<dbReference type="InterPro" id="IPR010280">
    <property type="entry name" value="U5_MeTrfase_fam"/>
</dbReference>
<dbReference type="PANTHER" id="PTHR11061">
    <property type="entry name" value="RNA M5U METHYLTRANSFERASE"/>
    <property type="match status" value="1"/>
</dbReference>
<dbReference type="Proteomes" id="UP000294567">
    <property type="component" value="Unassembled WGS sequence"/>
</dbReference>
<dbReference type="AlphaFoldDB" id="A0A4R3KU23"/>
<dbReference type="InterPro" id="IPR030391">
    <property type="entry name" value="MeTrfase_TrmA_CS"/>
</dbReference>
<name>A0A4R3KU23_9FIRM</name>
<dbReference type="PROSITE" id="PS01230">
    <property type="entry name" value="TRMA_1"/>
    <property type="match status" value="1"/>
</dbReference>
<accession>A0A4R3KU23</accession>
<feature type="domain" description="TRAM" evidence="6">
    <location>
        <begin position="3"/>
        <end position="61"/>
    </location>
</feature>
<organism evidence="7 8">
    <name type="scientific">Keratinibaculum paraultunense</name>
    <dbReference type="NCBI Taxonomy" id="1278232"/>
    <lineage>
        <taxon>Bacteria</taxon>
        <taxon>Bacillati</taxon>
        <taxon>Bacillota</taxon>
        <taxon>Tissierellia</taxon>
        <taxon>Tissierellales</taxon>
        <taxon>Tepidimicrobiaceae</taxon>
        <taxon>Keratinibaculum</taxon>
    </lineage>
</organism>
<dbReference type="Pfam" id="PF05958">
    <property type="entry name" value="tRNA_U5-meth_tr"/>
    <property type="match status" value="1"/>
</dbReference>
<dbReference type="OrthoDB" id="9804590at2"/>
<evidence type="ECO:0000256" key="4">
    <source>
        <dbReference type="PROSITE-ProRule" id="PRU01024"/>
    </source>
</evidence>
<proteinExistence type="inferred from homology"/>
<dbReference type="InterPro" id="IPR012340">
    <property type="entry name" value="NA-bd_OB-fold"/>
</dbReference>
<dbReference type="PROSITE" id="PS51687">
    <property type="entry name" value="SAM_MT_RNA_M5U"/>
    <property type="match status" value="1"/>
</dbReference>
<dbReference type="Gene3D" id="3.40.50.150">
    <property type="entry name" value="Vaccinia Virus protein VP39"/>
    <property type="match status" value="1"/>
</dbReference>
<dbReference type="PROSITE" id="PS50926">
    <property type="entry name" value="TRAM"/>
    <property type="match status" value="1"/>
</dbReference>
<keyword evidence="1 4" id="KW-0489">Methyltransferase</keyword>
<reference evidence="7 8" key="1">
    <citation type="submission" date="2019-03" db="EMBL/GenBank/DDBJ databases">
        <title>Genomic Encyclopedia of Type Strains, Phase IV (KMG-IV): sequencing the most valuable type-strain genomes for metagenomic binning, comparative biology and taxonomic classification.</title>
        <authorList>
            <person name="Goeker M."/>
        </authorList>
    </citation>
    <scope>NUCLEOTIDE SEQUENCE [LARGE SCALE GENOMIC DNA]</scope>
    <source>
        <strain evidence="7 8">DSM 26752</strain>
    </source>
</reference>
<dbReference type="GO" id="GO:0070041">
    <property type="term" value="F:rRNA (uridine-C5-)-methyltransferase activity"/>
    <property type="evidence" value="ECO:0007669"/>
    <property type="project" value="TreeGrafter"/>
</dbReference>
<dbReference type="PROSITE" id="PS01231">
    <property type="entry name" value="TRMA_2"/>
    <property type="match status" value="1"/>
</dbReference>
<comment type="caution">
    <text evidence="7">The sequence shown here is derived from an EMBL/GenBank/DDBJ whole genome shotgun (WGS) entry which is preliminary data.</text>
</comment>
<dbReference type="FunFam" id="3.40.50.150:FF:000009">
    <property type="entry name" value="23S rRNA (Uracil(1939)-C(5))-methyltransferase RlmD"/>
    <property type="match status" value="1"/>
</dbReference>
<feature type="binding site" evidence="4">
    <location>
        <position position="285"/>
    </location>
    <ligand>
        <name>S-adenosyl-L-methionine</name>
        <dbReference type="ChEBI" id="CHEBI:59789"/>
    </ligand>
</feature>
<dbReference type="EMBL" id="SMAE01000008">
    <property type="protein sequence ID" value="TCS88470.1"/>
    <property type="molecule type" value="Genomic_DNA"/>
</dbReference>
<dbReference type="FunFam" id="2.40.50.1070:FF:000003">
    <property type="entry name" value="23S rRNA (Uracil-5-)-methyltransferase RumA"/>
    <property type="match status" value="1"/>
</dbReference>
<dbReference type="InterPro" id="IPR002792">
    <property type="entry name" value="TRAM_dom"/>
</dbReference>
<dbReference type="Gene3D" id="2.40.50.1070">
    <property type="match status" value="1"/>
</dbReference>
<sequence length="457" mass="52181">MKQFKIGDEIILDIIDINSEGQGVGKYEGFTLFINGGTLGDKVRVKIIDLKKSFGIANTIELLEKSPYRVEPKCKYFHSCDGCQLQNLNYQKQLELKQDMVKNNIKKIGNITNVPVKKIIGMNNPYRYRNKGEFKVGKDCNIGYFKKGTHEIYPIDKCIIQNEAVNEIVELVREHMKKYKLEGYDTKTKEGIIRNIIVRITKDNKVMVIIVTKEEKLPYKEKLIDILINKDRSNNYEIKSIYQNINKKDTSVVLGSKNIKLYGEDRIVDCIGEYKFFISPKSFFQVNPIQTEILYNKVLEYANLKGDEIVFDIYCGIGTISLFLAKKAKEVYGVEIVKSAIEDAKLNAKINNINNAKFYTGKGEDVVPRLYKEGLYADIVVVDPPRKGCEESVLETMVNMAPEKIIYVSCNPAILARDLAYLVEGGYKVVEVQPVDMFPQTTHVEVVTLLIRNEVSK</sequence>
<evidence type="ECO:0000256" key="3">
    <source>
        <dbReference type="ARBA" id="ARBA00022691"/>
    </source>
</evidence>
<feature type="binding site" evidence="4">
    <location>
        <position position="383"/>
    </location>
    <ligand>
        <name>S-adenosyl-L-methionine</name>
        <dbReference type="ChEBI" id="CHEBI:59789"/>
    </ligand>
</feature>
<protein>
    <submittedName>
        <fullName evidence="7">23S rRNA m(5)U-1939 methyltransferase</fullName>
    </submittedName>
</protein>
<keyword evidence="2 4" id="KW-0808">Transferase</keyword>
<evidence type="ECO:0000313" key="7">
    <source>
        <dbReference type="EMBL" id="TCS88470.1"/>
    </source>
</evidence>
<dbReference type="Gene3D" id="2.40.50.140">
    <property type="entry name" value="Nucleic acid-binding proteins"/>
    <property type="match status" value="1"/>
</dbReference>
<feature type="binding site" evidence="4">
    <location>
        <position position="314"/>
    </location>
    <ligand>
        <name>S-adenosyl-L-methionine</name>
        <dbReference type="ChEBI" id="CHEBI:59789"/>
    </ligand>
</feature>
<evidence type="ECO:0000256" key="2">
    <source>
        <dbReference type="ARBA" id="ARBA00022679"/>
    </source>
</evidence>
<dbReference type="NCBIfam" id="TIGR00479">
    <property type="entry name" value="rumA"/>
    <property type="match status" value="1"/>
</dbReference>
<evidence type="ECO:0000259" key="6">
    <source>
        <dbReference type="PROSITE" id="PS50926"/>
    </source>
</evidence>
<evidence type="ECO:0000256" key="1">
    <source>
        <dbReference type="ARBA" id="ARBA00022603"/>
    </source>
</evidence>
<dbReference type="PANTHER" id="PTHR11061:SF30">
    <property type="entry name" value="TRNA (URACIL(54)-C(5))-METHYLTRANSFERASE"/>
    <property type="match status" value="1"/>
</dbReference>
<dbReference type="SUPFAM" id="SSF50249">
    <property type="entry name" value="Nucleic acid-binding proteins"/>
    <property type="match status" value="1"/>
</dbReference>
<dbReference type="InterPro" id="IPR029063">
    <property type="entry name" value="SAM-dependent_MTases_sf"/>
</dbReference>
<keyword evidence="8" id="KW-1185">Reference proteome</keyword>
<dbReference type="SUPFAM" id="SSF53335">
    <property type="entry name" value="S-adenosyl-L-methionine-dependent methyltransferases"/>
    <property type="match status" value="1"/>
</dbReference>
<feature type="binding site" evidence="4">
    <location>
        <position position="335"/>
    </location>
    <ligand>
        <name>S-adenosyl-L-methionine</name>
        <dbReference type="ChEBI" id="CHEBI:59789"/>
    </ligand>
</feature>
<keyword evidence="3 4" id="KW-0949">S-adenosyl-L-methionine</keyword>
<evidence type="ECO:0000256" key="5">
    <source>
        <dbReference type="PROSITE-ProRule" id="PRU10015"/>
    </source>
</evidence>
<gene>
    <name evidence="7" type="ORF">EDD65_1082</name>
</gene>
<evidence type="ECO:0000313" key="8">
    <source>
        <dbReference type="Proteomes" id="UP000294567"/>
    </source>
</evidence>
<comment type="similarity">
    <text evidence="4">Belongs to the class I-like SAM-binding methyltransferase superfamily. RNA M5U methyltransferase family.</text>
</comment>